<sequence>MYLAEYLVSGGNCKLPESDATDAVLDFKDDLKAITHNSGKQLLNGKHLQCKLITKEANLLFNE</sequence>
<dbReference type="AlphaFoldDB" id="A0A8J7L265"/>
<accession>A0A8J7L265</accession>
<evidence type="ECO:0000313" key="2">
    <source>
        <dbReference type="Proteomes" id="UP000599391"/>
    </source>
</evidence>
<name>A0A8J7L265_9CYAN</name>
<reference evidence="1 2" key="1">
    <citation type="journal article" date="2021" name="Int. J. Syst. Evol. Microbiol.">
        <title>Amazonocrinis nigriterrae gen. nov., sp. nov., Atlanticothrix silvestris gen. nov., sp. nov. and Dendronalium phyllosphericum gen. nov., sp. nov., nostocacean cyanobacteria from Brazilian environments.</title>
        <authorList>
            <person name="Alvarenga D.O."/>
            <person name="Andreote A.P.D."/>
            <person name="Branco L.H.Z."/>
            <person name="Delbaje E."/>
            <person name="Cruz R.B."/>
            <person name="Varani A.M."/>
            <person name="Fiore M.F."/>
        </authorList>
    </citation>
    <scope>NUCLEOTIDE SEQUENCE [LARGE SCALE GENOMIC DNA]</scope>
    <source>
        <strain evidence="1 2">CENA357</strain>
    </source>
</reference>
<comment type="caution">
    <text evidence="1">The sequence shown here is derived from an EMBL/GenBank/DDBJ whole genome shotgun (WGS) entry which is preliminary data.</text>
</comment>
<proteinExistence type="predicted"/>
<protein>
    <submittedName>
        <fullName evidence="1">Uncharacterized protein</fullName>
    </submittedName>
</protein>
<dbReference type="EMBL" id="JAECZB010000017">
    <property type="protein sequence ID" value="MBH8552686.1"/>
    <property type="molecule type" value="Genomic_DNA"/>
</dbReference>
<dbReference type="RefSeq" id="WP_214438988.1">
    <property type="nucleotide sequence ID" value="NZ_JAECZB010000017.1"/>
</dbReference>
<evidence type="ECO:0000313" key="1">
    <source>
        <dbReference type="EMBL" id="MBH8552686.1"/>
    </source>
</evidence>
<organism evidence="1 2">
    <name type="scientific">Atlanticothrix silvestris CENA357</name>
    <dbReference type="NCBI Taxonomy" id="1725252"/>
    <lineage>
        <taxon>Bacteria</taxon>
        <taxon>Bacillati</taxon>
        <taxon>Cyanobacteriota</taxon>
        <taxon>Cyanophyceae</taxon>
        <taxon>Nostocales</taxon>
        <taxon>Nodulariaceae</taxon>
        <taxon>Atlanticothrix</taxon>
        <taxon>Atlanticothrix silvestris</taxon>
    </lineage>
</organism>
<gene>
    <name evidence="1" type="ORF">I8751_09940</name>
</gene>
<dbReference type="Proteomes" id="UP000599391">
    <property type="component" value="Unassembled WGS sequence"/>
</dbReference>
<keyword evidence="2" id="KW-1185">Reference proteome</keyword>